<gene>
    <name evidence="1" type="ORF">ACAOBT_LOCUS14943</name>
</gene>
<accession>A0A9P0KXH3</accession>
<comment type="caution">
    <text evidence="1">The sequence shown here is derived from an EMBL/GenBank/DDBJ whole genome shotgun (WGS) entry which is preliminary data.</text>
</comment>
<dbReference type="EMBL" id="CAKOFQ010006918">
    <property type="protein sequence ID" value="CAH1982322.1"/>
    <property type="molecule type" value="Genomic_DNA"/>
</dbReference>
<organism evidence="1 2">
    <name type="scientific">Acanthoscelides obtectus</name>
    <name type="common">Bean weevil</name>
    <name type="synonym">Bruchus obtectus</name>
    <dbReference type="NCBI Taxonomy" id="200917"/>
    <lineage>
        <taxon>Eukaryota</taxon>
        <taxon>Metazoa</taxon>
        <taxon>Ecdysozoa</taxon>
        <taxon>Arthropoda</taxon>
        <taxon>Hexapoda</taxon>
        <taxon>Insecta</taxon>
        <taxon>Pterygota</taxon>
        <taxon>Neoptera</taxon>
        <taxon>Endopterygota</taxon>
        <taxon>Coleoptera</taxon>
        <taxon>Polyphaga</taxon>
        <taxon>Cucujiformia</taxon>
        <taxon>Chrysomeloidea</taxon>
        <taxon>Chrysomelidae</taxon>
        <taxon>Bruchinae</taxon>
        <taxon>Bruchini</taxon>
        <taxon>Acanthoscelides</taxon>
    </lineage>
</organism>
<evidence type="ECO:0000313" key="2">
    <source>
        <dbReference type="Proteomes" id="UP001152888"/>
    </source>
</evidence>
<dbReference type="Proteomes" id="UP001152888">
    <property type="component" value="Unassembled WGS sequence"/>
</dbReference>
<proteinExistence type="predicted"/>
<keyword evidence="2" id="KW-1185">Reference proteome</keyword>
<protein>
    <submittedName>
        <fullName evidence="1">Uncharacterized protein</fullName>
    </submittedName>
</protein>
<reference evidence="1" key="1">
    <citation type="submission" date="2022-03" db="EMBL/GenBank/DDBJ databases">
        <authorList>
            <person name="Sayadi A."/>
        </authorList>
    </citation>
    <scope>NUCLEOTIDE SEQUENCE</scope>
</reference>
<dbReference type="AlphaFoldDB" id="A0A9P0KXH3"/>
<sequence length="43" mass="5188">MDTSTWQQHLWLLVIWSKLYRPTSQLYNITQISTAFVAIWVTF</sequence>
<name>A0A9P0KXH3_ACAOB</name>
<evidence type="ECO:0000313" key="1">
    <source>
        <dbReference type="EMBL" id="CAH1982322.1"/>
    </source>
</evidence>